<sequence length="115" mass="12955">MASVGAKELAMATGQSKVAYRPHAWVLLLVPMLMHNPHLINQANVSVRSRCQTKAVSWERMKPHDLKHPNNAERSPNEGKSVLYLSPHLEVPYKSCSGLAALVHISKYKLRYNKK</sequence>
<name>A0A5N6E4J3_ASPPA</name>
<dbReference type="AlphaFoldDB" id="A0A5N6E4J3"/>
<dbReference type="Proteomes" id="UP000326532">
    <property type="component" value="Unassembled WGS sequence"/>
</dbReference>
<proteinExistence type="predicted"/>
<dbReference type="EMBL" id="ML734937">
    <property type="protein sequence ID" value="KAB8212075.1"/>
    <property type="molecule type" value="Genomic_DNA"/>
</dbReference>
<keyword evidence="3" id="KW-1185">Reference proteome</keyword>
<evidence type="ECO:0000256" key="1">
    <source>
        <dbReference type="SAM" id="MobiDB-lite"/>
    </source>
</evidence>
<accession>A0A5N6E4J3</accession>
<gene>
    <name evidence="2" type="ORF">BDV34DRAFT_63437</name>
</gene>
<feature type="compositionally biased region" description="Basic and acidic residues" evidence="1">
    <location>
        <begin position="59"/>
        <end position="77"/>
    </location>
</feature>
<evidence type="ECO:0000313" key="2">
    <source>
        <dbReference type="EMBL" id="KAB8212075.1"/>
    </source>
</evidence>
<protein>
    <submittedName>
        <fullName evidence="2">Uncharacterized protein</fullName>
    </submittedName>
</protein>
<feature type="region of interest" description="Disordered" evidence="1">
    <location>
        <begin position="59"/>
        <end position="79"/>
    </location>
</feature>
<reference evidence="2 3" key="1">
    <citation type="submission" date="2019-04" db="EMBL/GenBank/DDBJ databases">
        <title>Fungal friends and foes A comparative genomics study of 23 Aspergillus species from section Flavi.</title>
        <authorList>
            <consortium name="DOE Joint Genome Institute"/>
            <person name="Kjaerbolling I."/>
            <person name="Vesth T.C."/>
            <person name="Frisvad J.C."/>
            <person name="Nybo J.L."/>
            <person name="Theobald S."/>
            <person name="Kildgaard S."/>
            <person name="Petersen T.I."/>
            <person name="Kuo A."/>
            <person name="Sato A."/>
            <person name="Lyhne E.K."/>
            <person name="Kogle M.E."/>
            <person name="Wiebenga A."/>
            <person name="Kun R.S."/>
            <person name="Lubbers R.J."/>
            <person name="Makela M.R."/>
            <person name="Barry K."/>
            <person name="Chovatia M."/>
            <person name="Clum A."/>
            <person name="Daum C."/>
            <person name="Haridas S."/>
            <person name="He G."/>
            <person name="LaButti K."/>
            <person name="Lipzen A."/>
            <person name="Mondo S."/>
            <person name="Pangilinan J."/>
            <person name="Riley R."/>
            <person name="Salamov A."/>
            <person name="Simmons B.A."/>
            <person name="Magnuson J.K."/>
            <person name="Henrissat B."/>
            <person name="Mortensen U.H."/>
            <person name="Larsen T.O."/>
            <person name="De vries R.P."/>
            <person name="Grigoriev I.V."/>
            <person name="Machida M."/>
            <person name="Baker S.E."/>
            <person name="Andersen M.R."/>
        </authorList>
    </citation>
    <scope>NUCLEOTIDE SEQUENCE [LARGE SCALE GENOMIC DNA]</scope>
    <source>
        <strain evidence="2 3">CBS 117618</strain>
    </source>
</reference>
<organism evidence="2 3">
    <name type="scientific">Aspergillus parasiticus</name>
    <dbReference type="NCBI Taxonomy" id="5067"/>
    <lineage>
        <taxon>Eukaryota</taxon>
        <taxon>Fungi</taxon>
        <taxon>Dikarya</taxon>
        <taxon>Ascomycota</taxon>
        <taxon>Pezizomycotina</taxon>
        <taxon>Eurotiomycetes</taxon>
        <taxon>Eurotiomycetidae</taxon>
        <taxon>Eurotiales</taxon>
        <taxon>Aspergillaceae</taxon>
        <taxon>Aspergillus</taxon>
        <taxon>Aspergillus subgen. Circumdati</taxon>
    </lineage>
</organism>
<evidence type="ECO:0000313" key="3">
    <source>
        <dbReference type="Proteomes" id="UP000326532"/>
    </source>
</evidence>
<dbReference type="VEuPathDB" id="FungiDB:BDV34DRAFT_63437"/>